<dbReference type="GO" id="GO:0005886">
    <property type="term" value="C:plasma membrane"/>
    <property type="evidence" value="ECO:0007669"/>
    <property type="project" value="TreeGrafter"/>
</dbReference>
<dbReference type="PANTHER" id="PTHR43255">
    <property type="entry name" value="IRON-SULFUR-BINDING OXIDOREDUCTASE FADF-RELATED-RELATED"/>
    <property type="match status" value="1"/>
</dbReference>
<name>A0A9Y1FMZ6_9ARCH</name>
<protein>
    <submittedName>
        <fullName evidence="8">4Fe-4S dicluster domain-containing protein</fullName>
    </submittedName>
</protein>
<sequence>MSFEYIKIGKEEKEFISKIEDISGQNLYACYQCGKCTAGCSFSNQMDLTVNQVIHRLQLGQKEKVLSAKSPWVCASCLTCTVRCPRDIDVAAIMESVREYILRYEPERIERMKVTEEKAKKLPNIALVGSFRKNTEL</sequence>
<feature type="domain" description="4Fe-4S ferredoxin-type" evidence="7">
    <location>
        <begin position="27"/>
        <end position="88"/>
    </location>
</feature>
<evidence type="ECO:0000256" key="4">
    <source>
        <dbReference type="ARBA" id="ARBA00023002"/>
    </source>
</evidence>
<accession>A0A9Y1FMZ6</accession>
<dbReference type="Pfam" id="PF13183">
    <property type="entry name" value="Fer4_8"/>
    <property type="match status" value="1"/>
</dbReference>
<evidence type="ECO:0000259" key="7">
    <source>
        <dbReference type="Pfam" id="PF13183"/>
    </source>
</evidence>
<dbReference type="GO" id="GO:0016491">
    <property type="term" value="F:oxidoreductase activity"/>
    <property type="evidence" value="ECO:0007669"/>
    <property type="project" value="UniProtKB-KW"/>
</dbReference>
<dbReference type="InterPro" id="IPR051460">
    <property type="entry name" value="HdrC_iron-sulfur_subunit"/>
</dbReference>
<proteinExistence type="inferred from homology"/>
<dbReference type="InterPro" id="IPR009051">
    <property type="entry name" value="Helical_ferredxn"/>
</dbReference>
<dbReference type="GO" id="GO:0046872">
    <property type="term" value="F:metal ion binding"/>
    <property type="evidence" value="ECO:0007669"/>
    <property type="project" value="UniProtKB-KW"/>
</dbReference>
<evidence type="ECO:0000256" key="5">
    <source>
        <dbReference type="ARBA" id="ARBA00023004"/>
    </source>
</evidence>
<dbReference type="SUPFAM" id="SSF46548">
    <property type="entry name" value="alpha-helical ferredoxin"/>
    <property type="match status" value="1"/>
</dbReference>
<dbReference type="AlphaFoldDB" id="A0A9Y1FMZ6"/>
<keyword evidence="2" id="KW-0004">4Fe-4S</keyword>
<keyword evidence="5" id="KW-0408">Iron</keyword>
<evidence type="ECO:0000256" key="2">
    <source>
        <dbReference type="ARBA" id="ARBA00022485"/>
    </source>
</evidence>
<keyword evidence="4" id="KW-0560">Oxidoreductase</keyword>
<dbReference type="PANTHER" id="PTHR43255:SF1">
    <property type="entry name" value="IRON-SULFUR-BINDING OXIDOREDUCTASE FADF-RELATED"/>
    <property type="match status" value="1"/>
</dbReference>
<evidence type="ECO:0000256" key="1">
    <source>
        <dbReference type="ARBA" id="ARBA00007097"/>
    </source>
</evidence>
<organism evidence="8">
    <name type="scientific">Candidatus Heimdallarchaeum endolithica</name>
    <dbReference type="NCBI Taxonomy" id="2876572"/>
    <lineage>
        <taxon>Archaea</taxon>
        <taxon>Promethearchaeati</taxon>
        <taxon>Candidatus Heimdallarchaeota</taxon>
        <taxon>Candidatus Heimdallarchaeia (ex Rinke et al. 2021) (nom. nud.)</taxon>
        <taxon>Candidatus Heimdallarchaeales</taxon>
        <taxon>Candidatus Heimdallarchaeaceae</taxon>
        <taxon>Candidatus Heimdallarchaeum</taxon>
    </lineage>
</organism>
<dbReference type="Gene3D" id="1.10.1060.10">
    <property type="entry name" value="Alpha-helical ferredoxin"/>
    <property type="match status" value="1"/>
</dbReference>
<dbReference type="PROSITE" id="PS00198">
    <property type="entry name" value="4FE4S_FER_1"/>
    <property type="match status" value="1"/>
</dbReference>
<comment type="similarity">
    <text evidence="1">Belongs to the HdrC family.</text>
</comment>
<evidence type="ECO:0000256" key="3">
    <source>
        <dbReference type="ARBA" id="ARBA00022723"/>
    </source>
</evidence>
<evidence type="ECO:0000313" key="8">
    <source>
        <dbReference type="EMBL" id="UJG43227.1"/>
    </source>
</evidence>
<keyword evidence="3" id="KW-0479">Metal-binding</keyword>
<dbReference type="InterPro" id="IPR017900">
    <property type="entry name" value="4Fe4S_Fe_S_CS"/>
</dbReference>
<keyword evidence="6" id="KW-0411">Iron-sulfur</keyword>
<gene>
    <name evidence="8" type="ORF">K9W46_12745</name>
</gene>
<reference evidence="8" key="1">
    <citation type="journal article" date="2022" name="Nat. Microbiol.">
        <title>Unique mobile elements and scalable gene flow at the prokaryote-eukaryote boundary revealed by circularized Asgard archaea genomes.</title>
        <authorList>
            <person name="Wu F."/>
            <person name="Speth D.R."/>
            <person name="Philosof A."/>
            <person name="Cremiere A."/>
            <person name="Narayanan A."/>
            <person name="Barco R.A."/>
            <person name="Connon S.A."/>
            <person name="Amend J.P."/>
            <person name="Antoshechkin I.A."/>
            <person name="Orphan V.J."/>
        </authorList>
    </citation>
    <scope>NUCLEOTIDE SEQUENCE</scope>
    <source>
        <strain evidence="8">PR6</strain>
    </source>
</reference>
<dbReference type="InterPro" id="IPR017896">
    <property type="entry name" value="4Fe4S_Fe-S-bd"/>
</dbReference>
<dbReference type="Proteomes" id="UP001200513">
    <property type="component" value="Chromosome"/>
</dbReference>
<dbReference type="GO" id="GO:0051539">
    <property type="term" value="F:4 iron, 4 sulfur cluster binding"/>
    <property type="evidence" value="ECO:0007669"/>
    <property type="project" value="UniProtKB-KW"/>
</dbReference>
<evidence type="ECO:0000256" key="6">
    <source>
        <dbReference type="ARBA" id="ARBA00023014"/>
    </source>
</evidence>
<dbReference type="EMBL" id="CP084167">
    <property type="protein sequence ID" value="UJG43227.1"/>
    <property type="molecule type" value="Genomic_DNA"/>
</dbReference>